<protein>
    <recommendedName>
        <fullName evidence="1">VOC domain-containing protein</fullName>
    </recommendedName>
</protein>
<evidence type="ECO:0000313" key="2">
    <source>
        <dbReference type="EMBL" id="OJF11655.1"/>
    </source>
</evidence>
<dbReference type="PROSITE" id="PS51819">
    <property type="entry name" value="VOC"/>
    <property type="match status" value="1"/>
</dbReference>
<name>A0A1K0FFN3_9ACTN</name>
<keyword evidence="3" id="KW-1185">Reference proteome</keyword>
<sequence>MLPGLQLQPMVHVADMPAAVGFYEKLGGELIHGERGGDWVLMQVGTAQVGLVTRPPDPAQGESTVELNFSATMPLERLEKQLRDRGVTIVRLATDRDLGTRLHVETPDGMPVKIHQVEPDLMI</sequence>
<feature type="domain" description="VOC" evidence="1">
    <location>
        <begin position="4"/>
        <end position="117"/>
    </location>
</feature>
<dbReference type="Proteomes" id="UP000182486">
    <property type="component" value="Unassembled WGS sequence"/>
</dbReference>
<evidence type="ECO:0000259" key="1">
    <source>
        <dbReference type="PROSITE" id="PS51819"/>
    </source>
</evidence>
<evidence type="ECO:0000313" key="3">
    <source>
        <dbReference type="Proteomes" id="UP000182486"/>
    </source>
</evidence>
<organism evidence="2 3">
    <name type="scientific">Couchioplanes caeruleus subsp. caeruleus</name>
    <dbReference type="NCBI Taxonomy" id="56427"/>
    <lineage>
        <taxon>Bacteria</taxon>
        <taxon>Bacillati</taxon>
        <taxon>Actinomycetota</taxon>
        <taxon>Actinomycetes</taxon>
        <taxon>Micromonosporales</taxon>
        <taxon>Micromonosporaceae</taxon>
        <taxon>Couchioplanes</taxon>
    </lineage>
</organism>
<dbReference type="InterPro" id="IPR037523">
    <property type="entry name" value="VOC_core"/>
</dbReference>
<dbReference type="Pfam" id="PF00903">
    <property type="entry name" value="Glyoxalase"/>
    <property type="match status" value="1"/>
</dbReference>
<reference evidence="2 3" key="1">
    <citation type="submission" date="2016-09" db="EMBL/GenBank/DDBJ databases">
        <title>Couchioplanes caeruleus draft genome sequence.</title>
        <authorList>
            <person name="Sheehan J."/>
            <person name="Caffrey P."/>
        </authorList>
    </citation>
    <scope>NUCLEOTIDE SEQUENCE [LARGE SCALE GENOMIC DNA]</scope>
    <source>
        <strain evidence="2 3">DSM 43634</strain>
    </source>
</reference>
<dbReference type="InterPro" id="IPR029068">
    <property type="entry name" value="Glyas_Bleomycin-R_OHBP_Dase"/>
</dbReference>
<dbReference type="CDD" id="cd06587">
    <property type="entry name" value="VOC"/>
    <property type="match status" value="1"/>
</dbReference>
<gene>
    <name evidence="2" type="ORF">BG844_25050</name>
</gene>
<dbReference type="AlphaFoldDB" id="A0A1K0FFN3"/>
<comment type="caution">
    <text evidence="2">The sequence shown here is derived from an EMBL/GenBank/DDBJ whole genome shotgun (WGS) entry which is preliminary data.</text>
</comment>
<dbReference type="EMBL" id="MEIA01000291">
    <property type="protein sequence ID" value="OJF11655.1"/>
    <property type="molecule type" value="Genomic_DNA"/>
</dbReference>
<accession>A0A1K0FFN3</accession>
<dbReference type="InterPro" id="IPR004360">
    <property type="entry name" value="Glyas_Fos-R_dOase_dom"/>
</dbReference>
<dbReference type="SUPFAM" id="SSF54593">
    <property type="entry name" value="Glyoxalase/Bleomycin resistance protein/Dihydroxybiphenyl dioxygenase"/>
    <property type="match status" value="1"/>
</dbReference>
<proteinExistence type="predicted"/>
<dbReference type="Gene3D" id="3.10.180.10">
    <property type="entry name" value="2,3-Dihydroxybiphenyl 1,2-Dioxygenase, domain 1"/>
    <property type="match status" value="1"/>
</dbReference>